<feature type="compositionally biased region" description="Basic and acidic residues" evidence="1">
    <location>
        <begin position="12"/>
        <end position="30"/>
    </location>
</feature>
<dbReference type="AlphaFoldDB" id="A0AAD9QI89"/>
<proteinExistence type="predicted"/>
<dbReference type="Proteomes" id="UP001249851">
    <property type="component" value="Unassembled WGS sequence"/>
</dbReference>
<name>A0AAD9QI89_ACRCE</name>
<gene>
    <name evidence="2" type="ORF">P5673_015127</name>
</gene>
<organism evidence="2 3">
    <name type="scientific">Acropora cervicornis</name>
    <name type="common">Staghorn coral</name>
    <dbReference type="NCBI Taxonomy" id="6130"/>
    <lineage>
        <taxon>Eukaryota</taxon>
        <taxon>Metazoa</taxon>
        <taxon>Cnidaria</taxon>
        <taxon>Anthozoa</taxon>
        <taxon>Hexacorallia</taxon>
        <taxon>Scleractinia</taxon>
        <taxon>Astrocoeniina</taxon>
        <taxon>Acroporidae</taxon>
        <taxon>Acropora</taxon>
    </lineage>
</organism>
<comment type="caution">
    <text evidence="2">The sequence shown here is derived from an EMBL/GenBank/DDBJ whole genome shotgun (WGS) entry which is preliminary data.</text>
</comment>
<evidence type="ECO:0000313" key="2">
    <source>
        <dbReference type="EMBL" id="KAK2561747.1"/>
    </source>
</evidence>
<evidence type="ECO:0000256" key="1">
    <source>
        <dbReference type="SAM" id="MobiDB-lite"/>
    </source>
</evidence>
<keyword evidence="3" id="KW-1185">Reference proteome</keyword>
<feature type="region of interest" description="Disordered" evidence="1">
    <location>
        <begin position="79"/>
        <end position="99"/>
    </location>
</feature>
<protein>
    <submittedName>
        <fullName evidence="2">Uncharacterized protein</fullName>
    </submittedName>
</protein>
<reference evidence="2" key="2">
    <citation type="journal article" date="2023" name="Science">
        <title>Genomic signatures of disease resistance in endangered staghorn corals.</title>
        <authorList>
            <person name="Vollmer S.V."/>
            <person name="Selwyn J.D."/>
            <person name="Despard B.A."/>
            <person name="Roesel C.L."/>
        </authorList>
    </citation>
    <scope>NUCLEOTIDE SEQUENCE</scope>
    <source>
        <strain evidence="2">K2</strain>
    </source>
</reference>
<accession>A0AAD9QI89</accession>
<dbReference type="EMBL" id="JARQWQ010000031">
    <property type="protein sequence ID" value="KAK2561747.1"/>
    <property type="molecule type" value="Genomic_DNA"/>
</dbReference>
<evidence type="ECO:0000313" key="3">
    <source>
        <dbReference type="Proteomes" id="UP001249851"/>
    </source>
</evidence>
<feature type="region of interest" description="Disordered" evidence="1">
    <location>
        <begin position="1"/>
        <end position="41"/>
    </location>
</feature>
<sequence>MAKNLIDLGDCEEAHGMENPEEVLEPKELKVSQQKTSEHKRKITIHLKALSSEIGQFGSKFRLRRIIADLKQCLQEVSEETSQATSVSRKSKVSSKSDPVAIKARALAAQAFTRKQRESA</sequence>
<reference evidence="2" key="1">
    <citation type="journal article" date="2023" name="G3 (Bethesda)">
        <title>Whole genome assembly and annotation of the endangered Caribbean coral Acropora cervicornis.</title>
        <authorList>
            <person name="Selwyn J.D."/>
            <person name="Vollmer S.V."/>
        </authorList>
    </citation>
    <scope>NUCLEOTIDE SEQUENCE</scope>
    <source>
        <strain evidence="2">K2</strain>
    </source>
</reference>